<accession>A0ABW7US79</accession>
<evidence type="ECO:0000313" key="2">
    <source>
        <dbReference type="EMBL" id="MFI1964560.1"/>
    </source>
</evidence>
<name>A0ABW7US79_9ACTN</name>
<evidence type="ECO:0000256" key="1">
    <source>
        <dbReference type="SAM" id="MobiDB-lite"/>
    </source>
</evidence>
<comment type="caution">
    <text evidence="2">The sequence shown here is derived from an EMBL/GenBank/DDBJ whole genome shotgun (WGS) entry which is preliminary data.</text>
</comment>
<dbReference type="NCBIfam" id="TIGR04469">
    <property type="entry name" value="CGA_synth_rel"/>
    <property type="match status" value="1"/>
</dbReference>
<sequence length="314" mass="32661">MQQSGQPRPPHPGSTGARRRVLLVDRPGRLDSLTARRRIAAHLAELELVYAAEGGPVARGLGGLSADAALVCDDPVAAGELSGAGLPVVHVHSGHAATLPPVTAAGRYAHRPGWLPGPAPASEVPVRPAGVIAPARLGRDRARSGCLLLLSAWEAAEDELRAYVTEVARPLAREAARRTGSCTVVCDAGHERVREVLAPYAEVRVHRAADVDVDALHAAAGAFLASPTLTAVSLAQTRRAPLAFLPPLGPHQDDLARRVRRATPIPTADPAEGIAEDPAGPAPWAGVDPAADDLRGAQRIARAVRQLVLAPTGF</sequence>
<evidence type="ECO:0000313" key="3">
    <source>
        <dbReference type="Proteomes" id="UP001611548"/>
    </source>
</evidence>
<feature type="region of interest" description="Disordered" evidence="1">
    <location>
        <begin position="265"/>
        <end position="290"/>
    </location>
</feature>
<dbReference type="InterPro" id="IPR031013">
    <property type="entry name" value="CGA_synth-rel"/>
</dbReference>
<reference evidence="2 3" key="1">
    <citation type="submission" date="2024-10" db="EMBL/GenBank/DDBJ databases">
        <title>The Natural Products Discovery Center: Release of the First 8490 Sequenced Strains for Exploring Actinobacteria Biosynthetic Diversity.</title>
        <authorList>
            <person name="Kalkreuter E."/>
            <person name="Kautsar S.A."/>
            <person name="Yang D."/>
            <person name="Bader C.D."/>
            <person name="Teijaro C.N."/>
            <person name="Fluegel L."/>
            <person name="Davis C.M."/>
            <person name="Simpson J.R."/>
            <person name="Lauterbach L."/>
            <person name="Steele A.D."/>
            <person name="Gui C."/>
            <person name="Meng S."/>
            <person name="Li G."/>
            <person name="Viehrig K."/>
            <person name="Ye F."/>
            <person name="Su P."/>
            <person name="Kiefer A.F."/>
            <person name="Nichols A."/>
            <person name="Cepeda A.J."/>
            <person name="Yan W."/>
            <person name="Fan B."/>
            <person name="Jiang Y."/>
            <person name="Adhikari A."/>
            <person name="Zheng C.-J."/>
            <person name="Schuster L."/>
            <person name="Cowan T.M."/>
            <person name="Smanski M.J."/>
            <person name="Chevrette M.G."/>
            <person name="De Carvalho L.P.S."/>
            <person name="Shen B."/>
        </authorList>
    </citation>
    <scope>NUCLEOTIDE SEQUENCE [LARGE SCALE GENOMIC DNA]</scope>
    <source>
        <strain evidence="2 3">NPDC020327</strain>
    </source>
</reference>
<dbReference type="EMBL" id="JBIRWE010000003">
    <property type="protein sequence ID" value="MFI1964560.1"/>
    <property type="molecule type" value="Genomic_DNA"/>
</dbReference>
<proteinExistence type="predicted"/>
<dbReference type="RefSeq" id="WP_398718237.1">
    <property type="nucleotide sequence ID" value="NZ_JBIRWE010000003.1"/>
</dbReference>
<dbReference type="Proteomes" id="UP001611548">
    <property type="component" value="Unassembled WGS sequence"/>
</dbReference>
<keyword evidence="3" id="KW-1185">Reference proteome</keyword>
<organism evidence="2 3">
    <name type="scientific">Streptomyces pathocidini</name>
    <dbReference type="NCBI Taxonomy" id="1650571"/>
    <lineage>
        <taxon>Bacteria</taxon>
        <taxon>Bacillati</taxon>
        <taxon>Actinomycetota</taxon>
        <taxon>Actinomycetes</taxon>
        <taxon>Kitasatosporales</taxon>
        <taxon>Streptomycetaceae</taxon>
        <taxon>Streptomyces</taxon>
    </lineage>
</organism>
<protein>
    <submittedName>
        <fullName evidence="2">CGA synthase-related protein</fullName>
    </submittedName>
</protein>
<gene>
    <name evidence="2" type="primary">blsF</name>
    <name evidence="2" type="ORF">ACH429_10625</name>
</gene>